<accession>A0ACC2S0Y2</accession>
<proteinExistence type="predicted"/>
<dbReference type="EMBL" id="QTSX02006166">
    <property type="protein sequence ID" value="KAJ9055913.1"/>
    <property type="molecule type" value="Genomic_DNA"/>
</dbReference>
<keyword evidence="2" id="KW-1185">Reference proteome</keyword>
<name>A0ACC2S0Y2_9FUNG</name>
<evidence type="ECO:0000313" key="2">
    <source>
        <dbReference type="Proteomes" id="UP001165960"/>
    </source>
</evidence>
<reference evidence="1" key="1">
    <citation type="submission" date="2022-04" db="EMBL/GenBank/DDBJ databases">
        <title>Genome of the entomopathogenic fungus Entomophthora muscae.</title>
        <authorList>
            <person name="Elya C."/>
            <person name="Lovett B.R."/>
            <person name="Lee E."/>
            <person name="Macias A.M."/>
            <person name="Hajek A.E."/>
            <person name="De Bivort B.L."/>
            <person name="Kasson M.T."/>
            <person name="De Fine Licht H.H."/>
            <person name="Stajich J.E."/>
        </authorList>
    </citation>
    <scope>NUCLEOTIDE SEQUENCE</scope>
    <source>
        <strain evidence="1">Berkeley</strain>
    </source>
</reference>
<protein>
    <submittedName>
        <fullName evidence="1">Uncharacterized protein</fullName>
    </submittedName>
</protein>
<comment type="caution">
    <text evidence="1">The sequence shown here is derived from an EMBL/GenBank/DDBJ whole genome shotgun (WGS) entry which is preliminary data.</text>
</comment>
<organism evidence="1 2">
    <name type="scientific">Entomophthora muscae</name>
    <dbReference type="NCBI Taxonomy" id="34485"/>
    <lineage>
        <taxon>Eukaryota</taxon>
        <taxon>Fungi</taxon>
        <taxon>Fungi incertae sedis</taxon>
        <taxon>Zoopagomycota</taxon>
        <taxon>Entomophthoromycotina</taxon>
        <taxon>Entomophthoromycetes</taxon>
        <taxon>Entomophthorales</taxon>
        <taxon>Entomophthoraceae</taxon>
        <taxon>Entomophthora</taxon>
    </lineage>
</organism>
<evidence type="ECO:0000313" key="1">
    <source>
        <dbReference type="EMBL" id="KAJ9055913.1"/>
    </source>
</evidence>
<gene>
    <name evidence="1" type="ORF">DSO57_1038429</name>
</gene>
<dbReference type="Proteomes" id="UP001165960">
    <property type="component" value="Unassembled WGS sequence"/>
</dbReference>
<sequence length="169" mass="19203">MRYTSEEHVMSCHEGEVYHQGHSKNINHLRETPNGQNSQSNGLDRGLQLRTFEVKGHADKTQVYEIKQERVDANSFQEKLYVYSDLEFDLATMLQFLKSFGAIGIEPASNCDRISKALVHFNTKSDGESYFEAQLTSFSGKSFCHLAFQVLPPFPAQINVFSHFGLPTH</sequence>